<dbReference type="EMBL" id="CP025408">
    <property type="protein sequence ID" value="AUH34885.1"/>
    <property type="molecule type" value="Genomic_DNA"/>
</dbReference>
<proteinExistence type="predicted"/>
<dbReference type="Proteomes" id="UP000233742">
    <property type="component" value="Chromosome"/>
</dbReference>
<organism evidence="1 2">
    <name type="scientific">Paracoccus tegillarcae</name>
    <dbReference type="NCBI Taxonomy" id="1529068"/>
    <lineage>
        <taxon>Bacteria</taxon>
        <taxon>Pseudomonadati</taxon>
        <taxon>Pseudomonadota</taxon>
        <taxon>Alphaproteobacteria</taxon>
        <taxon>Rhodobacterales</taxon>
        <taxon>Paracoccaceae</taxon>
        <taxon>Paracoccus</taxon>
    </lineage>
</organism>
<evidence type="ECO:0000313" key="1">
    <source>
        <dbReference type="EMBL" id="AUH34885.1"/>
    </source>
</evidence>
<evidence type="ECO:0000313" key="2">
    <source>
        <dbReference type="Proteomes" id="UP000233742"/>
    </source>
</evidence>
<gene>
    <name evidence="1" type="ORF">CUV01_17220</name>
</gene>
<dbReference type="RefSeq" id="WP_101461545.1">
    <property type="nucleotide sequence ID" value="NZ_CP025408.1"/>
</dbReference>
<accession>A0A2K9ET16</accession>
<protein>
    <submittedName>
        <fullName evidence="1">Uncharacterized protein</fullName>
    </submittedName>
</protein>
<reference evidence="1 2" key="1">
    <citation type="submission" date="2017-12" db="EMBL/GenBank/DDBJ databases">
        <authorList>
            <person name="Hurst M.R.H."/>
        </authorList>
    </citation>
    <scope>NUCLEOTIDE SEQUENCE [LARGE SCALE GENOMIC DNA]</scope>
    <source>
        <strain evidence="1 2">BM15</strain>
    </source>
</reference>
<name>A0A2K9ET16_9RHOB</name>
<dbReference type="KEGG" id="paro:CUV01_17220"/>
<dbReference type="AlphaFoldDB" id="A0A2K9ET16"/>
<dbReference type="OrthoDB" id="7776810at2"/>
<sequence length="64" mass="6776">MANTLKSPQKTEFTAPSADEAVDQMFGYYSPDGQKGPRAANTNRAQVISELDAAGAILAAKRFG</sequence>
<keyword evidence="2" id="KW-1185">Reference proteome</keyword>